<reference evidence="9" key="1">
    <citation type="submission" date="2021-06" db="EMBL/GenBank/DDBJ databases">
        <authorList>
            <person name="Kallberg Y."/>
            <person name="Tangrot J."/>
            <person name="Rosling A."/>
        </authorList>
    </citation>
    <scope>NUCLEOTIDE SEQUENCE</scope>
    <source>
        <strain evidence="9">BR232B</strain>
    </source>
</reference>
<comment type="subcellular location">
    <subcellularLocation>
        <location evidence="1">Nucleus</location>
    </subcellularLocation>
</comment>
<dbReference type="Gene3D" id="2.30.31.10">
    <property type="entry name" value="Transcriptional Coactivator Pc4, Chain A"/>
    <property type="match status" value="1"/>
</dbReference>
<feature type="compositionally biased region" description="Acidic residues" evidence="7">
    <location>
        <begin position="14"/>
        <end position="31"/>
    </location>
</feature>
<dbReference type="EMBL" id="CAJVPI010000061">
    <property type="protein sequence ID" value="CAG8470150.1"/>
    <property type="molecule type" value="Genomic_DNA"/>
</dbReference>
<dbReference type="PANTHER" id="PTHR13215">
    <property type="entry name" value="RNA POLYMERASE II TRANSCRIPTIONAL COACTIVATOR"/>
    <property type="match status" value="1"/>
</dbReference>
<evidence type="ECO:0000256" key="4">
    <source>
        <dbReference type="ARBA" id="ARBA00023125"/>
    </source>
</evidence>
<evidence type="ECO:0000256" key="6">
    <source>
        <dbReference type="ARBA" id="ARBA00023242"/>
    </source>
</evidence>
<evidence type="ECO:0000256" key="3">
    <source>
        <dbReference type="ARBA" id="ARBA00023015"/>
    </source>
</evidence>
<evidence type="ECO:0000256" key="7">
    <source>
        <dbReference type="SAM" id="MobiDB-lite"/>
    </source>
</evidence>
<dbReference type="Proteomes" id="UP000789739">
    <property type="component" value="Unassembled WGS sequence"/>
</dbReference>
<name>A0A9N8W417_9GLOM</name>
<dbReference type="InterPro" id="IPR009044">
    <property type="entry name" value="ssDNA-bd_transcriptional_reg"/>
</dbReference>
<dbReference type="InterPro" id="IPR003173">
    <property type="entry name" value="PC4_C"/>
</dbReference>
<evidence type="ECO:0000256" key="2">
    <source>
        <dbReference type="ARBA" id="ARBA00009001"/>
    </source>
</evidence>
<dbReference type="AlphaFoldDB" id="A0A9N8W417"/>
<dbReference type="GO" id="GO:0003677">
    <property type="term" value="F:DNA binding"/>
    <property type="evidence" value="ECO:0007669"/>
    <property type="project" value="UniProtKB-KW"/>
</dbReference>
<evidence type="ECO:0000256" key="1">
    <source>
        <dbReference type="ARBA" id="ARBA00004123"/>
    </source>
</evidence>
<proteinExistence type="inferred from homology"/>
<dbReference type="Pfam" id="PF02229">
    <property type="entry name" value="PC4"/>
    <property type="match status" value="1"/>
</dbReference>
<evidence type="ECO:0000256" key="5">
    <source>
        <dbReference type="ARBA" id="ARBA00023163"/>
    </source>
</evidence>
<comment type="similarity">
    <text evidence="2">Belongs to the transcriptional coactivator PC4 family.</text>
</comment>
<feature type="region of interest" description="Disordered" evidence="7">
    <location>
        <begin position="1"/>
        <end position="33"/>
    </location>
</feature>
<dbReference type="OrthoDB" id="2505440at2759"/>
<keyword evidence="3" id="KW-0805">Transcription regulation</keyword>
<sequence>MSKRKLSRKYIADSDVDEEEQQQADEVDPEESSLLSEKKRVTVRKWNAIKMVDIREFYDGSKPTKKGISLTIDQWKKLKSFIDNIDGELKKL</sequence>
<dbReference type="InterPro" id="IPR045125">
    <property type="entry name" value="Sub1/Tcp4-like"/>
</dbReference>
<dbReference type="GO" id="GO:0005634">
    <property type="term" value="C:nucleus"/>
    <property type="evidence" value="ECO:0007669"/>
    <property type="project" value="UniProtKB-SubCell"/>
</dbReference>
<feature type="domain" description="Transcriptional coactivator p15 (PC4) C-terminal" evidence="8">
    <location>
        <begin position="35"/>
        <end position="80"/>
    </location>
</feature>
<evidence type="ECO:0000313" key="9">
    <source>
        <dbReference type="EMBL" id="CAG8470150.1"/>
    </source>
</evidence>
<accession>A0A9N8W417</accession>
<dbReference type="SUPFAM" id="SSF54447">
    <property type="entry name" value="ssDNA-binding transcriptional regulator domain"/>
    <property type="match status" value="1"/>
</dbReference>
<keyword evidence="10" id="KW-1185">Reference proteome</keyword>
<comment type="caution">
    <text evidence="9">The sequence shown here is derived from an EMBL/GenBank/DDBJ whole genome shotgun (WGS) entry which is preliminary data.</text>
</comment>
<protein>
    <submittedName>
        <fullName evidence="9">6260_t:CDS:1</fullName>
    </submittedName>
</protein>
<keyword evidence="5" id="KW-0804">Transcription</keyword>
<gene>
    <name evidence="9" type="ORF">PBRASI_LOCUS1030</name>
</gene>
<keyword evidence="4" id="KW-0238">DNA-binding</keyword>
<organism evidence="9 10">
    <name type="scientific">Paraglomus brasilianum</name>
    <dbReference type="NCBI Taxonomy" id="144538"/>
    <lineage>
        <taxon>Eukaryota</taxon>
        <taxon>Fungi</taxon>
        <taxon>Fungi incertae sedis</taxon>
        <taxon>Mucoromycota</taxon>
        <taxon>Glomeromycotina</taxon>
        <taxon>Glomeromycetes</taxon>
        <taxon>Paraglomerales</taxon>
        <taxon>Paraglomeraceae</taxon>
        <taxon>Paraglomus</taxon>
    </lineage>
</organism>
<keyword evidence="6" id="KW-0539">Nucleus</keyword>
<evidence type="ECO:0000313" key="10">
    <source>
        <dbReference type="Proteomes" id="UP000789739"/>
    </source>
</evidence>
<dbReference type="GO" id="GO:0003713">
    <property type="term" value="F:transcription coactivator activity"/>
    <property type="evidence" value="ECO:0007669"/>
    <property type="project" value="InterPro"/>
</dbReference>
<evidence type="ECO:0000259" key="8">
    <source>
        <dbReference type="Pfam" id="PF02229"/>
    </source>
</evidence>
<dbReference type="GO" id="GO:0060261">
    <property type="term" value="P:positive regulation of transcription initiation by RNA polymerase II"/>
    <property type="evidence" value="ECO:0007669"/>
    <property type="project" value="InterPro"/>
</dbReference>